<dbReference type="Pfam" id="PF07755">
    <property type="entry name" value="DUF1611"/>
    <property type="match status" value="1"/>
</dbReference>
<dbReference type="Gene3D" id="3.40.50.300">
    <property type="entry name" value="P-loop containing nucleotide triphosphate hydrolases"/>
    <property type="match status" value="1"/>
</dbReference>
<name>A0A5C8ZTM9_9GAMM</name>
<dbReference type="AlphaFoldDB" id="A0A5C8ZTM9"/>
<dbReference type="PANTHER" id="PTHR40690:SF1">
    <property type="entry name" value="DUF1611 DOMAIN-CONTAINING PROTEIN"/>
    <property type="match status" value="1"/>
</dbReference>
<protein>
    <submittedName>
        <fullName evidence="3">DUF1611 domain-containing protein</fullName>
    </submittedName>
</protein>
<reference evidence="3 4" key="1">
    <citation type="submission" date="2019-08" db="EMBL/GenBank/DDBJ databases">
        <title>Parahaliea maris sp. nov., isolated from the surface seawater.</title>
        <authorList>
            <person name="Liu Y."/>
        </authorList>
    </citation>
    <scope>NUCLEOTIDE SEQUENCE [LARGE SCALE GENOMIC DNA]</scope>
    <source>
        <strain evidence="3 4">HSLHS9</strain>
    </source>
</reference>
<dbReference type="Proteomes" id="UP000321039">
    <property type="component" value="Unassembled WGS sequence"/>
</dbReference>
<feature type="domain" description="D-glutamate N-acetyltransferase-like C-terminal" evidence="1">
    <location>
        <begin position="134"/>
        <end position="330"/>
    </location>
</feature>
<dbReference type="EMBL" id="VRZA01000007">
    <property type="protein sequence ID" value="TXS90817.1"/>
    <property type="molecule type" value="Genomic_DNA"/>
</dbReference>
<dbReference type="InterPro" id="IPR027417">
    <property type="entry name" value="P-loop_NTPase"/>
</dbReference>
<evidence type="ECO:0000313" key="4">
    <source>
        <dbReference type="Proteomes" id="UP000321039"/>
    </source>
</evidence>
<proteinExistence type="predicted"/>
<gene>
    <name evidence="3" type="ORF">FV139_17765</name>
</gene>
<dbReference type="PANTHER" id="PTHR40690">
    <property type="entry name" value="GLL3100 PROTEIN"/>
    <property type="match status" value="1"/>
</dbReference>
<dbReference type="SUPFAM" id="SSF52540">
    <property type="entry name" value="P-loop containing nucleoside triphosphate hydrolases"/>
    <property type="match status" value="1"/>
</dbReference>
<accession>A0A5C8ZTM9</accession>
<dbReference type="RefSeq" id="WP_148069816.1">
    <property type="nucleotide sequence ID" value="NZ_VRZA01000007.1"/>
</dbReference>
<feature type="domain" description="D-glutamate N-acetyltransferase-like N-terminal" evidence="2">
    <location>
        <begin position="49"/>
        <end position="128"/>
    </location>
</feature>
<dbReference type="InterPro" id="IPR035402">
    <property type="entry name" value="DgcN-like_N"/>
</dbReference>
<dbReference type="PIRSF" id="PIRSF026760">
    <property type="entry name" value="UCP026760"/>
    <property type="match status" value="1"/>
</dbReference>
<evidence type="ECO:0000259" key="1">
    <source>
        <dbReference type="Pfam" id="PF07755"/>
    </source>
</evidence>
<organism evidence="3 4">
    <name type="scientific">Parahaliea maris</name>
    <dbReference type="NCBI Taxonomy" id="2716870"/>
    <lineage>
        <taxon>Bacteria</taxon>
        <taxon>Pseudomonadati</taxon>
        <taxon>Pseudomonadota</taxon>
        <taxon>Gammaproteobacteria</taxon>
        <taxon>Cellvibrionales</taxon>
        <taxon>Halieaceae</taxon>
        <taxon>Parahaliea</taxon>
    </lineage>
</organism>
<comment type="caution">
    <text evidence="3">The sequence shown here is derived from an EMBL/GenBank/DDBJ whole genome shotgun (WGS) entry which is preliminary data.</text>
</comment>
<dbReference type="InterPro" id="IPR035086">
    <property type="entry name" value="DgcN-like_C"/>
</dbReference>
<dbReference type="InterPro" id="IPR011669">
    <property type="entry name" value="DgcN-like"/>
</dbReference>
<keyword evidence="4" id="KW-1185">Reference proteome</keyword>
<evidence type="ECO:0000313" key="3">
    <source>
        <dbReference type="EMBL" id="TXS90817.1"/>
    </source>
</evidence>
<dbReference type="Gene3D" id="3.40.50.720">
    <property type="entry name" value="NAD(P)-binding Rossmann-like Domain"/>
    <property type="match status" value="1"/>
</dbReference>
<sequence>MNVIELSPPYLIFLGDVTDTTYAKTGAGLAQWRPELCLGQLSLIDTGVDLGLPAMTVAEAAAAGARSLVIGTASVGGGVPEAWLPTLLEAVSVGMEVVAGVHATLASHPALSAAASAAGVRLVDVRVPPVGIPVASGRKRRGMRLLTVGTDCAVGKKYTALAIDKAMREVGLQSQFRASGQTGIMIAGEGMPIDAVVADFVSGAAELLSPANEPAHWDVIEGQGCLTHPGYAAVSMGLLLGSQPDAFVVCHEAGRTHISGWEDFPLASVDQVIARTVAAGAITNPAIRCVGVSVNTSNLASAEVAGYLSRLEENLGLPCFDPLRQVPSSLLQTLQAMTPAASGLSSEEQENSL</sequence>
<dbReference type="Pfam" id="PF17396">
    <property type="entry name" value="DUF1611_N"/>
    <property type="match status" value="1"/>
</dbReference>
<evidence type="ECO:0000259" key="2">
    <source>
        <dbReference type="Pfam" id="PF17396"/>
    </source>
</evidence>